<feature type="binding site" evidence="11">
    <location>
        <begin position="92"/>
        <end position="93"/>
    </location>
    <ligand>
        <name>pyridoxal 5'-phosphate</name>
        <dbReference type="ChEBI" id="CHEBI:597326"/>
    </ligand>
</feature>
<dbReference type="SUPFAM" id="SSF53383">
    <property type="entry name" value="PLP-dependent transferases"/>
    <property type="match status" value="1"/>
</dbReference>
<dbReference type="GO" id="GO:0004648">
    <property type="term" value="F:O-phospho-L-serine:2-oxoglutarate aminotransferase activity"/>
    <property type="evidence" value="ECO:0007669"/>
    <property type="project" value="UniProtKB-UniRule"/>
</dbReference>
<keyword evidence="3 11" id="KW-0032">Aminotransferase</keyword>
<evidence type="ECO:0000313" key="14">
    <source>
        <dbReference type="Proteomes" id="UP001152876"/>
    </source>
</evidence>
<accession>A0A9X4S888</accession>
<feature type="binding site" evidence="11">
    <location>
        <position position="162"/>
    </location>
    <ligand>
        <name>pyridoxal 5'-phosphate</name>
        <dbReference type="ChEBI" id="CHEBI:597326"/>
    </ligand>
</feature>
<name>A0A9X4S888_9BURK</name>
<dbReference type="GO" id="GO:0008615">
    <property type="term" value="P:pyridoxine biosynthetic process"/>
    <property type="evidence" value="ECO:0007669"/>
    <property type="project" value="UniProtKB-UniRule"/>
</dbReference>
<dbReference type="InterPro" id="IPR015424">
    <property type="entry name" value="PyrdxlP-dep_Trfase"/>
</dbReference>
<comment type="caution">
    <text evidence="13">The sequence shown here is derived from an EMBL/GenBank/DDBJ whole genome shotgun (WGS) entry which is preliminary data.</text>
</comment>
<dbReference type="AlphaFoldDB" id="A0A9X4S888"/>
<evidence type="ECO:0000256" key="1">
    <source>
        <dbReference type="ARBA" id="ARBA00005099"/>
    </source>
</evidence>
<dbReference type="PANTHER" id="PTHR43247:SF1">
    <property type="entry name" value="PHOSPHOSERINE AMINOTRANSFERASE"/>
    <property type="match status" value="1"/>
</dbReference>
<reference evidence="13" key="1">
    <citation type="submission" date="2013-01" db="EMBL/GenBank/DDBJ databases">
        <title>Genome draft of Hydrogenophaga taeniospiralis 2K1.</title>
        <authorList>
            <person name="Gomila M."/>
            <person name="Lalucat J."/>
        </authorList>
    </citation>
    <scope>NUCLEOTIDE SEQUENCE</scope>
    <source>
        <strain evidence="13">CCUG 15921</strain>
    </source>
</reference>
<dbReference type="InterPro" id="IPR000192">
    <property type="entry name" value="Aminotrans_V_dom"/>
</dbReference>
<evidence type="ECO:0000256" key="7">
    <source>
        <dbReference type="ARBA" id="ARBA00023096"/>
    </source>
</evidence>
<feature type="binding site" evidence="11">
    <location>
        <begin position="246"/>
        <end position="247"/>
    </location>
    <ligand>
        <name>pyridoxal 5'-phosphate</name>
        <dbReference type="ChEBI" id="CHEBI:597326"/>
    </ligand>
</feature>
<evidence type="ECO:0000256" key="4">
    <source>
        <dbReference type="ARBA" id="ARBA00022605"/>
    </source>
</evidence>
<dbReference type="EMBL" id="AOGK01000010">
    <property type="protein sequence ID" value="MDG5976127.1"/>
    <property type="molecule type" value="Genomic_DNA"/>
</dbReference>
<feature type="binding site" evidence="11">
    <location>
        <position position="204"/>
    </location>
    <ligand>
        <name>pyridoxal 5'-phosphate</name>
        <dbReference type="ChEBI" id="CHEBI:597326"/>
    </ligand>
</feature>
<dbReference type="InterPro" id="IPR022278">
    <property type="entry name" value="Pser_aminoTfrase"/>
</dbReference>
<feature type="modified residue" description="N6-(pyridoxal phosphate)lysine" evidence="11">
    <location>
        <position position="205"/>
    </location>
</feature>
<comment type="subunit">
    <text evidence="11">Homodimer.</text>
</comment>
<comment type="caution">
    <text evidence="11">Lacks conserved residue(s) required for the propagation of feature annotation.</text>
</comment>
<comment type="subcellular location">
    <subcellularLocation>
        <location evidence="11">Cytoplasm</location>
    </subcellularLocation>
</comment>
<protein>
    <recommendedName>
        <fullName evidence="11">Phosphoserine aminotransferase</fullName>
        <ecNumber evidence="11">2.6.1.52</ecNumber>
    </recommendedName>
    <alternativeName>
        <fullName evidence="11">Phosphohydroxythreonine aminotransferase</fullName>
        <shortName evidence="11">PSAT</shortName>
    </alternativeName>
</protein>
<evidence type="ECO:0000256" key="10">
    <source>
        <dbReference type="ARBA" id="ARBA00049007"/>
    </source>
</evidence>
<dbReference type="InterPro" id="IPR015422">
    <property type="entry name" value="PyrdxlP-dep_Trfase_small"/>
</dbReference>
<evidence type="ECO:0000313" key="13">
    <source>
        <dbReference type="EMBL" id="MDG5976127.1"/>
    </source>
</evidence>
<feature type="binding site" evidence="11">
    <location>
        <position position="118"/>
    </location>
    <ligand>
        <name>pyridoxal 5'-phosphate</name>
        <dbReference type="ChEBI" id="CHEBI:597326"/>
    </ligand>
</feature>
<comment type="catalytic activity">
    <reaction evidence="9 11">
        <text>4-(phosphooxy)-L-threonine + 2-oxoglutarate = (R)-3-hydroxy-2-oxo-4-phosphooxybutanoate + L-glutamate</text>
        <dbReference type="Rhea" id="RHEA:16573"/>
        <dbReference type="ChEBI" id="CHEBI:16810"/>
        <dbReference type="ChEBI" id="CHEBI:29985"/>
        <dbReference type="ChEBI" id="CHEBI:58452"/>
        <dbReference type="ChEBI" id="CHEBI:58538"/>
        <dbReference type="EC" id="2.6.1.52"/>
    </reaction>
</comment>
<evidence type="ECO:0000256" key="3">
    <source>
        <dbReference type="ARBA" id="ARBA00022576"/>
    </source>
</evidence>
<keyword evidence="6 11" id="KW-0663">Pyridoxal phosphate</keyword>
<dbReference type="EC" id="2.6.1.52" evidence="11"/>
<keyword evidence="14" id="KW-1185">Reference proteome</keyword>
<dbReference type="GO" id="GO:0030170">
    <property type="term" value="F:pyridoxal phosphate binding"/>
    <property type="evidence" value="ECO:0007669"/>
    <property type="project" value="UniProtKB-UniRule"/>
</dbReference>
<dbReference type="PIRSF" id="PIRSF000525">
    <property type="entry name" value="SerC"/>
    <property type="match status" value="1"/>
</dbReference>
<dbReference type="Gene3D" id="3.90.1150.10">
    <property type="entry name" value="Aspartate Aminotransferase, domain 1"/>
    <property type="match status" value="1"/>
</dbReference>
<evidence type="ECO:0000256" key="2">
    <source>
        <dbReference type="ARBA" id="ARBA00006904"/>
    </source>
</evidence>
<dbReference type="GO" id="GO:0005737">
    <property type="term" value="C:cytoplasm"/>
    <property type="evidence" value="ECO:0007669"/>
    <property type="project" value="UniProtKB-SubCell"/>
</dbReference>
<evidence type="ECO:0000256" key="9">
    <source>
        <dbReference type="ARBA" id="ARBA00047630"/>
    </source>
</evidence>
<proteinExistence type="inferred from homology"/>
<dbReference type="NCBIfam" id="NF003764">
    <property type="entry name" value="PRK05355.1"/>
    <property type="match status" value="1"/>
</dbReference>
<evidence type="ECO:0000256" key="11">
    <source>
        <dbReference type="HAMAP-Rule" id="MF_00160"/>
    </source>
</evidence>
<dbReference type="PANTHER" id="PTHR43247">
    <property type="entry name" value="PHOSPHOSERINE AMINOTRANSFERASE"/>
    <property type="match status" value="1"/>
</dbReference>
<feature type="domain" description="Aminotransferase class V" evidence="12">
    <location>
        <begin position="24"/>
        <end position="355"/>
    </location>
</feature>
<keyword evidence="11" id="KW-0963">Cytoplasm</keyword>
<dbReference type="HAMAP" id="MF_00160">
    <property type="entry name" value="SerC_aminotrans_5"/>
    <property type="match status" value="1"/>
</dbReference>
<sequence>MAVPCCPEAVAAPAAAAPAGGHRFSAAAGPLPPDVVDEVAEACRSWRGGGSVLSLPFISEAFRELQHETQARLRRLLGLPPGYQVLFMQGGASAQFALVPLNLLGLDGAAAHLDTGHWSRRAAAEAARHARVVTLRHDALDEPAPPRETSPVAYLHLTSNETADGWQWPRLPTSPWPLVVDMSSDLLTRAIDCTGLGLLYASAQKALGVPGLTLVIVRDDLLGRARPSLPGVMNYTALAAADSRLNTPPVFAIFVAHAMLGWIERQGGVPAMARTAARRSHAVYQALDTSGGFYRPQVGPAWRSSVHPCFGLAERALTPRFLEQARAAGLFDLQGHPDVGGLRVSLYNGTPEAAVSALLSFLQEFQRTHG</sequence>
<keyword evidence="5 11" id="KW-0808">Transferase</keyword>
<gene>
    <name evidence="11" type="primary">serC</name>
    <name evidence="13" type="ORF">H010_12744</name>
</gene>
<organism evidence="13 14">
    <name type="scientific">Hydrogenophaga taeniospiralis CCUG 15921</name>
    <dbReference type="NCBI Taxonomy" id="1281780"/>
    <lineage>
        <taxon>Bacteria</taxon>
        <taxon>Pseudomonadati</taxon>
        <taxon>Pseudomonadota</taxon>
        <taxon>Betaproteobacteria</taxon>
        <taxon>Burkholderiales</taxon>
        <taxon>Comamonadaceae</taxon>
        <taxon>Hydrogenophaga</taxon>
    </lineage>
</organism>
<comment type="function">
    <text evidence="11">Catalyzes the reversible conversion of 3-phosphohydroxypyruvate to phosphoserine and of 3-hydroxy-2-oxo-4-phosphonooxybutanoate to phosphohydroxythreonine.</text>
</comment>
<keyword evidence="4 11" id="KW-0028">Amino-acid biosynthesis</keyword>
<dbReference type="GO" id="GO:0006564">
    <property type="term" value="P:L-serine biosynthetic process"/>
    <property type="evidence" value="ECO:0007669"/>
    <property type="project" value="UniProtKB-UniRule"/>
</dbReference>
<evidence type="ECO:0000256" key="5">
    <source>
        <dbReference type="ARBA" id="ARBA00022679"/>
    </source>
</evidence>
<evidence type="ECO:0000256" key="6">
    <source>
        <dbReference type="ARBA" id="ARBA00022898"/>
    </source>
</evidence>
<keyword evidence="7 11" id="KW-0664">Pyridoxine biosynthesis</keyword>
<dbReference type="InterPro" id="IPR020578">
    <property type="entry name" value="Aminotrans_V_PyrdxlP_BS"/>
</dbReference>
<comment type="catalytic activity">
    <reaction evidence="10 11">
        <text>O-phospho-L-serine + 2-oxoglutarate = 3-phosphooxypyruvate + L-glutamate</text>
        <dbReference type="Rhea" id="RHEA:14329"/>
        <dbReference type="ChEBI" id="CHEBI:16810"/>
        <dbReference type="ChEBI" id="CHEBI:18110"/>
        <dbReference type="ChEBI" id="CHEBI:29985"/>
        <dbReference type="ChEBI" id="CHEBI:57524"/>
        <dbReference type="EC" id="2.6.1.52"/>
    </reaction>
</comment>
<comment type="cofactor">
    <cofactor evidence="11">
        <name>pyridoxal 5'-phosphate</name>
        <dbReference type="ChEBI" id="CHEBI:597326"/>
    </cofactor>
    <text evidence="11">Binds 1 pyridoxal phosphate per subunit.</text>
</comment>
<evidence type="ECO:0000256" key="8">
    <source>
        <dbReference type="ARBA" id="ARBA00023299"/>
    </source>
</evidence>
<dbReference type="Proteomes" id="UP001152876">
    <property type="component" value="Unassembled WGS sequence"/>
</dbReference>
<evidence type="ECO:0000259" key="12">
    <source>
        <dbReference type="Pfam" id="PF00266"/>
    </source>
</evidence>
<dbReference type="InterPro" id="IPR015421">
    <property type="entry name" value="PyrdxlP-dep_Trfase_major"/>
</dbReference>
<feature type="binding site" evidence="11">
    <location>
        <position position="181"/>
    </location>
    <ligand>
        <name>pyridoxal 5'-phosphate</name>
        <dbReference type="ChEBI" id="CHEBI:597326"/>
    </ligand>
</feature>
<dbReference type="Pfam" id="PF00266">
    <property type="entry name" value="Aminotran_5"/>
    <property type="match status" value="1"/>
</dbReference>
<dbReference type="PROSITE" id="PS00595">
    <property type="entry name" value="AA_TRANSFER_CLASS_5"/>
    <property type="match status" value="1"/>
</dbReference>
<keyword evidence="8 11" id="KW-0718">Serine biosynthesis</keyword>
<dbReference type="Gene3D" id="3.40.640.10">
    <property type="entry name" value="Type I PLP-dependent aspartate aminotransferase-like (Major domain)"/>
    <property type="match status" value="1"/>
</dbReference>
<dbReference type="RefSeq" id="WP_084236078.1">
    <property type="nucleotide sequence ID" value="NZ_AOGK01000010.1"/>
</dbReference>
<comment type="pathway">
    <text evidence="11">Cofactor biosynthesis; pyridoxine 5'-phosphate biosynthesis; pyridoxine 5'-phosphate from D-erythrose 4-phosphate: step 3/5.</text>
</comment>
<dbReference type="OrthoDB" id="9809412at2"/>
<comment type="pathway">
    <text evidence="1 11">Amino-acid biosynthesis; L-serine biosynthesis; L-serine from 3-phospho-D-glycerate: step 2/3.</text>
</comment>
<comment type="similarity">
    <text evidence="2 11">Belongs to the class-V pyridoxal-phosphate-dependent aminotransferase family. SerC subfamily.</text>
</comment>